<gene>
    <name evidence="2" type="ORF">PPROV_000339400</name>
</gene>
<feature type="compositionally biased region" description="Polar residues" evidence="1">
    <location>
        <begin position="1"/>
        <end position="10"/>
    </location>
</feature>
<feature type="region of interest" description="Disordered" evidence="1">
    <location>
        <begin position="377"/>
        <end position="424"/>
    </location>
</feature>
<feature type="region of interest" description="Disordered" evidence="1">
    <location>
        <begin position="285"/>
        <end position="312"/>
    </location>
</feature>
<reference evidence="2" key="1">
    <citation type="submission" date="2020-10" db="EMBL/GenBank/DDBJ databases">
        <title>Unveiling of a novel bifunctional photoreceptor, Dualchrome1, isolated from a cosmopolitan green alga.</title>
        <authorList>
            <person name="Suzuki S."/>
            <person name="Kawachi M."/>
        </authorList>
    </citation>
    <scope>NUCLEOTIDE SEQUENCE</scope>
    <source>
        <strain evidence="2">NIES 2893</strain>
    </source>
</reference>
<accession>A0A830HFS4</accession>
<sequence>MENMETTANPSVLMLNDEHVPQPEVVASSFSSSSLENPSSSVNDASAETIHELEVEMARLRHELYAKRREATVATRLQKEAQTLAEQTTKDTNDIVEDYKRQMAQLQKQTDEAVQAKTNATKERDQARDEAERAKTEAATFTAAARDSEKQANAAAEDARLRLRLAEQRAADAEAEQLRAEEELAELRESSATGVADAVPPSPSADVARSGSFGGDADATPRRAIAAAATARDERDAALIRVGALERELAVLRRESSEAENRAANAEAGQSRLENELAELRRKVTGTDATMSQQGSRGGDGDGDGAALRSRAEAAENRLANAEAELGELKRSGQGDAVRKLLLEVEDMSAELESLWSDNCALGEALGEAQAAARAAMQQAQAASLPPPATPPQSTATPREGTAEETLDEVALHDAPPPAPSPMKETAAFALDKNGGDPTNGGEDAYTTVLSGIHQKLQLVRNV</sequence>
<dbReference type="AlphaFoldDB" id="A0A830HFS4"/>
<dbReference type="Proteomes" id="UP000660262">
    <property type="component" value="Unassembled WGS sequence"/>
</dbReference>
<feature type="compositionally biased region" description="Basic and acidic residues" evidence="1">
    <location>
        <begin position="120"/>
        <end position="136"/>
    </location>
</feature>
<feature type="compositionally biased region" description="Low complexity" evidence="1">
    <location>
        <begin position="28"/>
        <end position="41"/>
    </location>
</feature>
<name>A0A830HFS4_9CHLO</name>
<feature type="region of interest" description="Disordered" evidence="1">
    <location>
        <begin position="110"/>
        <end position="153"/>
    </location>
</feature>
<comment type="caution">
    <text evidence="2">The sequence shown here is derived from an EMBL/GenBank/DDBJ whole genome shotgun (WGS) entry which is preliminary data.</text>
</comment>
<dbReference type="EMBL" id="BNJQ01000008">
    <property type="protein sequence ID" value="GHP04640.1"/>
    <property type="molecule type" value="Genomic_DNA"/>
</dbReference>
<feature type="region of interest" description="Disordered" evidence="1">
    <location>
        <begin position="174"/>
        <end position="219"/>
    </location>
</feature>
<protein>
    <submittedName>
        <fullName evidence="2">Uncharacterized protein</fullName>
    </submittedName>
</protein>
<evidence type="ECO:0000313" key="2">
    <source>
        <dbReference type="EMBL" id="GHP04640.1"/>
    </source>
</evidence>
<feature type="compositionally biased region" description="Basic and acidic residues" evidence="1">
    <location>
        <begin position="174"/>
        <end position="189"/>
    </location>
</feature>
<keyword evidence="3" id="KW-1185">Reference proteome</keyword>
<evidence type="ECO:0000313" key="3">
    <source>
        <dbReference type="Proteomes" id="UP000660262"/>
    </source>
</evidence>
<evidence type="ECO:0000256" key="1">
    <source>
        <dbReference type="SAM" id="MobiDB-lite"/>
    </source>
</evidence>
<organism evidence="2 3">
    <name type="scientific">Pycnococcus provasolii</name>
    <dbReference type="NCBI Taxonomy" id="41880"/>
    <lineage>
        <taxon>Eukaryota</taxon>
        <taxon>Viridiplantae</taxon>
        <taxon>Chlorophyta</taxon>
        <taxon>Pseudoscourfieldiophyceae</taxon>
        <taxon>Pseudoscourfieldiales</taxon>
        <taxon>Pycnococcaceae</taxon>
        <taxon>Pycnococcus</taxon>
    </lineage>
</organism>
<proteinExistence type="predicted"/>
<dbReference type="Gene3D" id="1.10.287.1490">
    <property type="match status" value="1"/>
</dbReference>
<feature type="region of interest" description="Disordered" evidence="1">
    <location>
        <begin position="1"/>
        <end position="45"/>
    </location>
</feature>